<keyword evidence="1" id="KW-0472">Membrane</keyword>
<dbReference type="EMBL" id="HACA01015359">
    <property type="protein sequence ID" value="CDW32720.1"/>
    <property type="molecule type" value="Transcribed_RNA"/>
</dbReference>
<sequence>HFNDLYYITCSLFVKTLLFISRRSSKYLLPCNWSFVNIIYLCYIFFVNQILKNFQGHFNHAILNYFYVP</sequence>
<organism evidence="2">
    <name type="scientific">Lepeophtheirus salmonis</name>
    <name type="common">Salmon louse</name>
    <name type="synonym">Caligus salmonis</name>
    <dbReference type="NCBI Taxonomy" id="72036"/>
    <lineage>
        <taxon>Eukaryota</taxon>
        <taxon>Metazoa</taxon>
        <taxon>Ecdysozoa</taxon>
        <taxon>Arthropoda</taxon>
        <taxon>Crustacea</taxon>
        <taxon>Multicrustacea</taxon>
        <taxon>Hexanauplia</taxon>
        <taxon>Copepoda</taxon>
        <taxon>Siphonostomatoida</taxon>
        <taxon>Caligidae</taxon>
        <taxon>Lepeophtheirus</taxon>
    </lineage>
</organism>
<feature type="non-terminal residue" evidence="2">
    <location>
        <position position="1"/>
    </location>
</feature>
<keyword evidence="1" id="KW-0812">Transmembrane</keyword>
<protein>
    <submittedName>
        <fullName evidence="2">Uncharacterized protein</fullName>
    </submittedName>
</protein>
<name>A0A0K2U3U4_LEPSM</name>
<dbReference type="AlphaFoldDB" id="A0A0K2U3U4"/>
<accession>A0A0K2U3U4</accession>
<proteinExistence type="predicted"/>
<reference evidence="2" key="1">
    <citation type="submission" date="2014-05" db="EMBL/GenBank/DDBJ databases">
        <authorList>
            <person name="Chronopoulou M."/>
        </authorList>
    </citation>
    <scope>NUCLEOTIDE SEQUENCE</scope>
    <source>
        <tissue evidence="2">Whole organism</tissue>
    </source>
</reference>
<evidence type="ECO:0000313" key="2">
    <source>
        <dbReference type="EMBL" id="CDW32720.1"/>
    </source>
</evidence>
<feature type="transmembrane region" description="Helical" evidence="1">
    <location>
        <begin position="33"/>
        <end position="51"/>
    </location>
</feature>
<feature type="transmembrane region" description="Helical" evidence="1">
    <location>
        <begin position="6"/>
        <end position="21"/>
    </location>
</feature>
<evidence type="ECO:0000256" key="1">
    <source>
        <dbReference type="SAM" id="Phobius"/>
    </source>
</evidence>
<keyword evidence="1" id="KW-1133">Transmembrane helix</keyword>